<dbReference type="InterPro" id="IPR036179">
    <property type="entry name" value="Ig-like_dom_sf"/>
</dbReference>
<dbReference type="InterPro" id="IPR001627">
    <property type="entry name" value="Semap_dom"/>
</dbReference>
<keyword evidence="3 7" id="KW-0472">Membrane</keyword>
<evidence type="ECO:0000256" key="4">
    <source>
        <dbReference type="ARBA" id="ARBA00023157"/>
    </source>
</evidence>
<feature type="signal peptide" evidence="8">
    <location>
        <begin position="1"/>
        <end position="20"/>
    </location>
</feature>
<dbReference type="PROSITE" id="PS51004">
    <property type="entry name" value="SEMA"/>
    <property type="match status" value="1"/>
</dbReference>
<accession>A0ABD0XE73</accession>
<keyword evidence="8" id="KW-0732">Signal</keyword>
<evidence type="ECO:0000256" key="5">
    <source>
        <dbReference type="ARBA" id="ARBA00023180"/>
    </source>
</evidence>
<protein>
    <recommendedName>
        <fullName evidence="13">Sema domain-containing protein</fullName>
    </recommendedName>
</protein>
<keyword evidence="12" id="KW-1185">Reference proteome</keyword>
<keyword evidence="7" id="KW-1133">Transmembrane helix</keyword>
<dbReference type="Gene3D" id="3.30.1680.10">
    <property type="entry name" value="ligand-binding face of the semaphorins, domain 2"/>
    <property type="match status" value="1"/>
</dbReference>
<reference evidence="11 12" key="1">
    <citation type="submission" date="2024-06" db="EMBL/GenBank/DDBJ databases">
        <authorList>
            <person name="Pan Q."/>
            <person name="Wen M."/>
            <person name="Jouanno E."/>
            <person name="Zahm M."/>
            <person name="Klopp C."/>
            <person name="Cabau C."/>
            <person name="Louis A."/>
            <person name="Berthelot C."/>
            <person name="Parey E."/>
            <person name="Roest Crollius H."/>
            <person name="Montfort J."/>
            <person name="Robinson-Rechavi M."/>
            <person name="Bouchez O."/>
            <person name="Lampietro C."/>
            <person name="Lopez Roques C."/>
            <person name="Donnadieu C."/>
            <person name="Postlethwait J."/>
            <person name="Bobe J."/>
            <person name="Verreycken H."/>
            <person name="Guiguen Y."/>
        </authorList>
    </citation>
    <scope>NUCLEOTIDE SEQUENCE [LARGE SCALE GENOMIC DNA]</scope>
    <source>
        <strain evidence="11">Up_M1</strain>
        <tissue evidence="11">Testis</tissue>
    </source>
</reference>
<dbReference type="InterPro" id="IPR015943">
    <property type="entry name" value="WD40/YVTN_repeat-like_dom_sf"/>
</dbReference>
<evidence type="ECO:0000256" key="3">
    <source>
        <dbReference type="ARBA" id="ARBA00023136"/>
    </source>
</evidence>
<evidence type="ECO:0000256" key="1">
    <source>
        <dbReference type="ARBA" id="ARBA00004370"/>
    </source>
</evidence>
<dbReference type="SMART" id="SM00630">
    <property type="entry name" value="Sema"/>
    <property type="match status" value="1"/>
</dbReference>
<dbReference type="Gene3D" id="2.60.40.10">
    <property type="entry name" value="Immunoglobulins"/>
    <property type="match status" value="1"/>
</dbReference>
<feature type="domain" description="Ig-like" evidence="9">
    <location>
        <begin position="499"/>
        <end position="598"/>
    </location>
</feature>
<keyword evidence="4" id="KW-1015">Disulfide bond</keyword>
<sequence>MCTYLIFVVFLGQLFLPMESSSFTHKPRVTLTEKDVNFSRIDLQEHNTHIIFLQSHKVNSIYAAGNRHLYQADFHSLFPSRLINSSVFGAECNDPGSPECQYNLTVLHKSKYANQLFLCGTDGGQTLCRDSSLDSTLDFTQSKAFPTIDLPIKETEPTLLINSSGIEDLYTTLSGTGISVGIHRFGNSRIWTENGATEQIYLSLVASGNREDKLQDRLYAFYIKKNTDQAMNSDLWVPMVAQVCMADRGGPKTYLQFRWTSKLSSRLFCGDPERKLFFSHLVDVNTVEADRWNETRVYALFRNVWGMSAVCVYTTGEIDNIFQTSNFKGYTQKIPEPRPGQCVQDSTKLDMPVLTIVDKNSEMEESVGKNKRPLLITKRHYNHISVDRVQGKGNVLFLSLDSGMIHKVLERDDRAFFIAELQPFNRRTHILSMMLHSSTKKLYVGSSNELVQIDLASCKQYGNKCEDCVLARDPYCGWNGDHCTTATDETIQDVDEGNPDVCLYNARTSKYRVVSGTSQRGSAKIIKLPLFLKYFLKCPTISSYANYSWMHFGNAVSTPCTFTEPERQCLLLIESMGPEQVGTYTCVSEESGYKQTLAEYQLLLDSGATSLALHYLAFLCLIVMLVLIPSAQL</sequence>
<dbReference type="InterPro" id="IPR016201">
    <property type="entry name" value="PSI"/>
</dbReference>
<dbReference type="PROSITE" id="PS50835">
    <property type="entry name" value="IG_LIKE"/>
    <property type="match status" value="1"/>
</dbReference>
<comment type="similarity">
    <text evidence="2">Belongs to the semaphorin family.</text>
</comment>
<dbReference type="SUPFAM" id="SSF48726">
    <property type="entry name" value="Immunoglobulin"/>
    <property type="match status" value="1"/>
</dbReference>
<name>A0ABD0XE73_UMBPY</name>
<evidence type="ECO:0000259" key="10">
    <source>
        <dbReference type="PROSITE" id="PS51004"/>
    </source>
</evidence>
<dbReference type="GO" id="GO:0016020">
    <property type="term" value="C:membrane"/>
    <property type="evidence" value="ECO:0007669"/>
    <property type="project" value="UniProtKB-SubCell"/>
</dbReference>
<feature type="domain" description="Sema" evidence="10">
    <location>
        <begin position="28"/>
        <end position="455"/>
    </location>
</feature>
<keyword evidence="5" id="KW-0325">Glycoprotein</keyword>
<dbReference type="AlphaFoldDB" id="A0ABD0XE73"/>
<dbReference type="InterPro" id="IPR027231">
    <property type="entry name" value="Semaphorin"/>
</dbReference>
<evidence type="ECO:0000256" key="7">
    <source>
        <dbReference type="SAM" id="Phobius"/>
    </source>
</evidence>
<dbReference type="Gene3D" id="2.130.10.10">
    <property type="entry name" value="YVTN repeat-like/Quinoprotein amine dehydrogenase"/>
    <property type="match status" value="1"/>
</dbReference>
<dbReference type="Proteomes" id="UP001557470">
    <property type="component" value="Unassembled WGS sequence"/>
</dbReference>
<dbReference type="InterPro" id="IPR007110">
    <property type="entry name" value="Ig-like_dom"/>
</dbReference>
<evidence type="ECO:0000256" key="2">
    <source>
        <dbReference type="ARBA" id="ARBA00009492"/>
    </source>
</evidence>
<dbReference type="SUPFAM" id="SSF101912">
    <property type="entry name" value="Sema domain"/>
    <property type="match status" value="1"/>
</dbReference>
<dbReference type="GO" id="GO:0007411">
    <property type="term" value="P:axon guidance"/>
    <property type="evidence" value="ECO:0007669"/>
    <property type="project" value="UniProtKB-ARBA"/>
</dbReference>
<keyword evidence="7" id="KW-0812">Transmembrane</keyword>
<feature type="chain" id="PRO_5044804659" description="Sema domain-containing protein" evidence="8">
    <location>
        <begin position="21"/>
        <end position="633"/>
    </location>
</feature>
<evidence type="ECO:0008006" key="13">
    <source>
        <dbReference type="Google" id="ProtNLM"/>
    </source>
</evidence>
<evidence type="ECO:0000313" key="11">
    <source>
        <dbReference type="EMBL" id="KAL1007213.1"/>
    </source>
</evidence>
<dbReference type="InterPro" id="IPR002165">
    <property type="entry name" value="Plexin_repeat"/>
</dbReference>
<dbReference type="InterPro" id="IPR013783">
    <property type="entry name" value="Ig-like_fold"/>
</dbReference>
<dbReference type="EMBL" id="JAGEUA010000002">
    <property type="protein sequence ID" value="KAL1007213.1"/>
    <property type="molecule type" value="Genomic_DNA"/>
</dbReference>
<evidence type="ECO:0000259" key="9">
    <source>
        <dbReference type="PROSITE" id="PS50835"/>
    </source>
</evidence>
<dbReference type="Pfam" id="PF01403">
    <property type="entry name" value="Sema"/>
    <property type="match status" value="1"/>
</dbReference>
<dbReference type="PANTHER" id="PTHR11036:SF144">
    <property type="entry name" value="SEMAPHORIN-7A-LIKE"/>
    <property type="match status" value="1"/>
</dbReference>
<comment type="caution">
    <text evidence="6">Lacks conserved residue(s) required for the propagation of feature annotation.</text>
</comment>
<comment type="caution">
    <text evidence="11">The sequence shown here is derived from an EMBL/GenBank/DDBJ whole genome shotgun (WGS) entry which is preliminary data.</text>
</comment>
<feature type="transmembrane region" description="Helical" evidence="7">
    <location>
        <begin position="611"/>
        <end position="628"/>
    </location>
</feature>
<dbReference type="SUPFAM" id="SSF103575">
    <property type="entry name" value="Plexin repeat"/>
    <property type="match status" value="1"/>
</dbReference>
<dbReference type="PANTHER" id="PTHR11036">
    <property type="entry name" value="SEMAPHORIN"/>
    <property type="match status" value="1"/>
</dbReference>
<comment type="subcellular location">
    <subcellularLocation>
        <location evidence="1">Membrane</location>
    </subcellularLocation>
</comment>
<evidence type="ECO:0000313" key="12">
    <source>
        <dbReference type="Proteomes" id="UP001557470"/>
    </source>
</evidence>
<evidence type="ECO:0000256" key="8">
    <source>
        <dbReference type="SAM" id="SignalP"/>
    </source>
</evidence>
<dbReference type="SMART" id="SM00423">
    <property type="entry name" value="PSI"/>
    <property type="match status" value="1"/>
</dbReference>
<proteinExistence type="inferred from homology"/>
<organism evidence="11 12">
    <name type="scientific">Umbra pygmaea</name>
    <name type="common">Eastern mudminnow</name>
    <dbReference type="NCBI Taxonomy" id="75934"/>
    <lineage>
        <taxon>Eukaryota</taxon>
        <taxon>Metazoa</taxon>
        <taxon>Chordata</taxon>
        <taxon>Craniata</taxon>
        <taxon>Vertebrata</taxon>
        <taxon>Euteleostomi</taxon>
        <taxon>Actinopterygii</taxon>
        <taxon>Neopterygii</taxon>
        <taxon>Teleostei</taxon>
        <taxon>Protacanthopterygii</taxon>
        <taxon>Esociformes</taxon>
        <taxon>Umbridae</taxon>
        <taxon>Umbra</taxon>
    </lineage>
</organism>
<evidence type="ECO:0000256" key="6">
    <source>
        <dbReference type="PROSITE-ProRule" id="PRU00352"/>
    </source>
</evidence>
<gene>
    <name evidence="11" type="ORF">UPYG_G00083520</name>
</gene>
<dbReference type="Pfam" id="PF01437">
    <property type="entry name" value="PSI"/>
    <property type="match status" value="1"/>
</dbReference>
<dbReference type="InterPro" id="IPR036352">
    <property type="entry name" value="Semap_dom_sf"/>
</dbReference>